<dbReference type="InterPro" id="IPR027417">
    <property type="entry name" value="P-loop_NTPase"/>
</dbReference>
<keyword evidence="6" id="KW-0460">Magnesium</keyword>
<keyword evidence="3 6" id="KW-0547">Nucleotide-binding</keyword>
<feature type="binding site" evidence="6">
    <location>
        <position position="227"/>
    </location>
    <ligand>
        <name>Mg(2+)</name>
        <dbReference type="ChEBI" id="CHEBI:18420"/>
    </ligand>
</feature>
<dbReference type="EC" id="3.6.-.-" evidence="6"/>
<dbReference type="CDD" id="cd14858">
    <property type="entry name" value="TrmE_N"/>
    <property type="match status" value="1"/>
</dbReference>
<sequence length="451" mass="47569">MDGQETIAAIATPPGAGAIGIIRISGPGTRQIAKAMLGDLPPPRQASLRSFRGETGDVLDQGVALWFPSPASFTGEDLLELQGHGGPRLLDLVLARVLGAGARSARPGEFTERAFLNGKLDLAQAEAIADLIQAATATQARLASRSLQGIFSRHVRALVEGLTHLRVLIEAGLDFPDEELDARPVEPAAFDELIAAAEGLLSRTHQGELIRDGLMVVIAGPPNAGKSSLLNALVGSDAAIVTEIPGTTRDLLRAEIQLDGLPIRLVDTAGLRAATDPIEQEGVRRARAEIAQADHVILLTDDTQSPEAEPSIPRDIAEALPTGAPITLLRNKIDRSGRAAGVRERADGVTEVACSVLTGAGMDAFRQYLKAVAGYQGPDSGEFSARRRHVDALQRALEQLKAARDASRIAAAPELIAEELRQAQASLGEITGEVASDELLGRIFSEFCIGK</sequence>
<feature type="binding site" evidence="6">
    <location>
        <position position="451"/>
    </location>
    <ligand>
        <name>(6S)-5-formyl-5,6,7,8-tetrahydrofolate</name>
        <dbReference type="ChEBI" id="CHEBI:57457"/>
    </ligand>
</feature>
<dbReference type="InterPro" id="IPR004520">
    <property type="entry name" value="GTPase_MnmE"/>
</dbReference>
<feature type="binding site" evidence="6">
    <location>
        <begin position="223"/>
        <end position="228"/>
    </location>
    <ligand>
        <name>GTP</name>
        <dbReference type="ChEBI" id="CHEBI:37565"/>
    </ligand>
</feature>
<dbReference type="Proteomes" id="UP001296776">
    <property type="component" value="Unassembled WGS sequence"/>
</dbReference>
<feature type="binding site" evidence="6">
    <location>
        <position position="242"/>
    </location>
    <ligand>
        <name>K(+)</name>
        <dbReference type="ChEBI" id="CHEBI:29103"/>
    </ligand>
</feature>
<name>A0AAJ0XA34_9GAMM</name>
<dbReference type="Pfam" id="PF10396">
    <property type="entry name" value="TrmE_N"/>
    <property type="match status" value="1"/>
</dbReference>
<evidence type="ECO:0000256" key="7">
    <source>
        <dbReference type="RuleBase" id="RU003313"/>
    </source>
</evidence>
<dbReference type="InterPro" id="IPR027266">
    <property type="entry name" value="TrmE/GcvT-like"/>
</dbReference>
<dbReference type="AlphaFoldDB" id="A0AAJ0XA34"/>
<comment type="caution">
    <text evidence="6">Lacks conserved residue(s) required for the propagation of feature annotation.</text>
</comment>
<proteinExistence type="inferred from homology"/>
<feature type="domain" description="TrmE-type G" evidence="8">
    <location>
        <begin position="213"/>
        <end position="374"/>
    </location>
</feature>
<evidence type="ECO:0000256" key="4">
    <source>
        <dbReference type="ARBA" id="ARBA00022958"/>
    </source>
</evidence>
<protein>
    <recommendedName>
        <fullName evidence="6">tRNA modification GTPase MnmE</fullName>
        <ecNumber evidence="6">3.6.-.-</ecNumber>
    </recommendedName>
</protein>
<dbReference type="InterPro" id="IPR018948">
    <property type="entry name" value="GTP-bd_TrmE_N"/>
</dbReference>
<evidence type="ECO:0000313" key="10">
    <source>
        <dbReference type="Proteomes" id="UP001296776"/>
    </source>
</evidence>
<feature type="binding site" evidence="6">
    <location>
        <begin position="242"/>
        <end position="248"/>
    </location>
    <ligand>
        <name>GTP</name>
        <dbReference type="ChEBI" id="CHEBI:37565"/>
    </ligand>
</feature>
<keyword evidence="6" id="KW-0963">Cytoplasm</keyword>
<keyword evidence="4 6" id="KW-0630">Potassium</keyword>
<comment type="caution">
    <text evidence="9">The sequence shown here is derived from an EMBL/GenBank/DDBJ whole genome shotgun (WGS) entry which is preliminary data.</text>
</comment>
<feature type="binding site" evidence="6">
    <location>
        <position position="119"/>
    </location>
    <ligand>
        <name>(6S)-5-formyl-5,6,7,8-tetrahydrofolate</name>
        <dbReference type="ChEBI" id="CHEBI:57457"/>
    </ligand>
</feature>
<dbReference type="CDD" id="cd04164">
    <property type="entry name" value="trmE"/>
    <property type="match status" value="1"/>
</dbReference>
<accession>A0AAJ0XA34</accession>
<feature type="binding site" evidence="6">
    <location>
        <position position="244"/>
    </location>
    <ligand>
        <name>K(+)</name>
        <dbReference type="ChEBI" id="CHEBI:29103"/>
    </ligand>
</feature>
<gene>
    <name evidence="6" type="primary">mnmE</name>
    <name evidence="6" type="synonym">trmE</name>
    <name evidence="9" type="ORF">CKO40_10110</name>
</gene>
<feature type="binding site" evidence="6">
    <location>
        <begin position="267"/>
        <end position="270"/>
    </location>
    <ligand>
        <name>GTP</name>
        <dbReference type="ChEBI" id="CHEBI:37565"/>
    </ligand>
</feature>
<dbReference type="GO" id="GO:0046872">
    <property type="term" value="F:metal ion binding"/>
    <property type="evidence" value="ECO:0007669"/>
    <property type="project" value="UniProtKB-KW"/>
</dbReference>
<keyword evidence="5 6" id="KW-0342">GTP-binding</keyword>
<keyword evidence="6" id="KW-0479">Metal-binding</keyword>
<dbReference type="EMBL" id="NRSJ01000015">
    <property type="protein sequence ID" value="MBK1704883.1"/>
    <property type="molecule type" value="Genomic_DNA"/>
</dbReference>
<evidence type="ECO:0000256" key="6">
    <source>
        <dbReference type="HAMAP-Rule" id="MF_00379"/>
    </source>
</evidence>
<dbReference type="InterPro" id="IPR031168">
    <property type="entry name" value="G_TrmE"/>
</dbReference>
<dbReference type="Gene3D" id="3.40.50.300">
    <property type="entry name" value="P-loop containing nucleotide triphosphate hydrolases"/>
    <property type="match status" value="1"/>
</dbReference>
<dbReference type="GO" id="GO:0005525">
    <property type="term" value="F:GTP binding"/>
    <property type="evidence" value="ECO:0007669"/>
    <property type="project" value="UniProtKB-UniRule"/>
</dbReference>
<dbReference type="SUPFAM" id="SSF52540">
    <property type="entry name" value="P-loop containing nucleoside triphosphate hydrolases"/>
    <property type="match status" value="1"/>
</dbReference>
<feature type="binding site" evidence="6">
    <location>
        <position position="248"/>
    </location>
    <ligand>
        <name>Mg(2+)</name>
        <dbReference type="ChEBI" id="CHEBI:18420"/>
    </ligand>
</feature>
<dbReference type="NCBIfam" id="NF003661">
    <property type="entry name" value="PRK05291.1-3"/>
    <property type="match status" value="1"/>
</dbReference>
<keyword evidence="10" id="KW-1185">Reference proteome</keyword>
<evidence type="ECO:0000256" key="1">
    <source>
        <dbReference type="ARBA" id="ARBA00011043"/>
    </source>
</evidence>
<dbReference type="NCBIfam" id="TIGR00231">
    <property type="entry name" value="small_GTP"/>
    <property type="match status" value="1"/>
</dbReference>
<comment type="subcellular location">
    <subcellularLocation>
        <location evidence="6">Cytoplasm</location>
    </subcellularLocation>
</comment>
<evidence type="ECO:0000256" key="5">
    <source>
        <dbReference type="ARBA" id="ARBA00023134"/>
    </source>
</evidence>
<dbReference type="GO" id="GO:0003924">
    <property type="term" value="F:GTPase activity"/>
    <property type="evidence" value="ECO:0007669"/>
    <property type="project" value="UniProtKB-UniRule"/>
</dbReference>
<reference evidence="9" key="1">
    <citation type="submission" date="2017-08" db="EMBL/GenBank/DDBJ databases">
        <authorList>
            <person name="Imhoff J.F."/>
            <person name="Rahn T."/>
            <person name="Kuenzel S."/>
            <person name="Neulinger S.C."/>
        </authorList>
    </citation>
    <scope>NUCLEOTIDE SEQUENCE</scope>
    <source>
        <strain evidence="9">DSM 11080</strain>
    </source>
</reference>
<feature type="binding site" evidence="6">
    <location>
        <position position="80"/>
    </location>
    <ligand>
        <name>(6S)-5-formyl-5,6,7,8-tetrahydrofolate</name>
        <dbReference type="ChEBI" id="CHEBI:57457"/>
    </ligand>
</feature>
<dbReference type="SUPFAM" id="SSF116878">
    <property type="entry name" value="TrmE connector domain"/>
    <property type="match status" value="1"/>
</dbReference>
<feature type="binding site" evidence="6">
    <location>
        <position position="247"/>
    </location>
    <ligand>
        <name>K(+)</name>
        <dbReference type="ChEBI" id="CHEBI:29103"/>
    </ligand>
</feature>
<feature type="binding site" evidence="6">
    <location>
        <position position="223"/>
    </location>
    <ligand>
        <name>K(+)</name>
        <dbReference type="ChEBI" id="CHEBI:29103"/>
    </ligand>
</feature>
<evidence type="ECO:0000313" key="9">
    <source>
        <dbReference type="EMBL" id="MBK1704883.1"/>
    </source>
</evidence>
<dbReference type="PANTHER" id="PTHR42714:SF2">
    <property type="entry name" value="TRNA MODIFICATION GTPASE GTPBP3, MITOCHONDRIAL"/>
    <property type="match status" value="1"/>
</dbReference>
<comment type="subunit">
    <text evidence="6">Homodimer. Heterotetramer of two MnmE and two MnmG subunits.</text>
</comment>
<evidence type="ECO:0000259" key="8">
    <source>
        <dbReference type="PROSITE" id="PS51709"/>
    </source>
</evidence>
<comment type="cofactor">
    <cofactor evidence="6">
        <name>K(+)</name>
        <dbReference type="ChEBI" id="CHEBI:29103"/>
    </cofactor>
    <text evidence="6">Binds 1 potassium ion per subunit.</text>
</comment>
<dbReference type="InterPro" id="IPR027368">
    <property type="entry name" value="MnmE_dom2"/>
</dbReference>
<organism evidence="9 10">
    <name type="scientific">Halochromatium glycolicum</name>
    <dbReference type="NCBI Taxonomy" id="85075"/>
    <lineage>
        <taxon>Bacteria</taxon>
        <taxon>Pseudomonadati</taxon>
        <taxon>Pseudomonadota</taxon>
        <taxon>Gammaproteobacteria</taxon>
        <taxon>Chromatiales</taxon>
        <taxon>Chromatiaceae</taxon>
        <taxon>Halochromatium</taxon>
    </lineage>
</organism>
<dbReference type="PANTHER" id="PTHR42714">
    <property type="entry name" value="TRNA MODIFICATION GTPASE GTPBP3"/>
    <property type="match status" value="1"/>
</dbReference>
<keyword evidence="2 6" id="KW-0819">tRNA processing</keyword>
<comment type="similarity">
    <text evidence="1 6 7">Belongs to the TRAFAC class TrmE-Era-EngA-EngB-Septin-like GTPase superfamily. TrmE GTPase family.</text>
</comment>
<reference evidence="9" key="2">
    <citation type="journal article" date="2020" name="Microorganisms">
        <title>Osmotic Adaptation and Compatible Solute Biosynthesis of Phototrophic Bacteria as Revealed from Genome Analyses.</title>
        <authorList>
            <person name="Imhoff J.F."/>
            <person name="Rahn T."/>
            <person name="Kunzel S."/>
            <person name="Keller A."/>
            <person name="Neulinger S.C."/>
        </authorList>
    </citation>
    <scope>NUCLEOTIDE SEQUENCE</scope>
    <source>
        <strain evidence="9">DSM 11080</strain>
    </source>
</reference>
<dbReference type="GO" id="GO:0002098">
    <property type="term" value="P:tRNA wobble uridine modification"/>
    <property type="evidence" value="ECO:0007669"/>
    <property type="project" value="TreeGrafter"/>
</dbReference>
<dbReference type="NCBIfam" id="TIGR00450">
    <property type="entry name" value="mnmE_trmE_thdF"/>
    <property type="match status" value="1"/>
</dbReference>
<comment type="function">
    <text evidence="6">Exhibits a very high intrinsic GTPase hydrolysis rate. Involved in the addition of a carboxymethylaminomethyl (cmnm) group at the wobble position (U34) of certain tRNAs, forming tRNA-cmnm(5)s(2)U34.</text>
</comment>
<dbReference type="GO" id="GO:0005829">
    <property type="term" value="C:cytosol"/>
    <property type="evidence" value="ECO:0007669"/>
    <property type="project" value="TreeGrafter"/>
</dbReference>
<dbReference type="Pfam" id="PF01926">
    <property type="entry name" value="MMR_HSR1"/>
    <property type="match status" value="1"/>
</dbReference>
<dbReference type="PROSITE" id="PS51709">
    <property type="entry name" value="G_TRME"/>
    <property type="match status" value="1"/>
</dbReference>
<keyword evidence="6" id="KW-0378">Hydrolase</keyword>
<dbReference type="InterPro" id="IPR006073">
    <property type="entry name" value="GTP-bd"/>
</dbReference>
<dbReference type="RefSeq" id="WP_200346108.1">
    <property type="nucleotide sequence ID" value="NZ_NRSJ01000015.1"/>
</dbReference>
<dbReference type="InterPro" id="IPR025867">
    <property type="entry name" value="MnmE_helical"/>
</dbReference>
<feature type="binding site" evidence="6">
    <location>
        <position position="23"/>
    </location>
    <ligand>
        <name>(6S)-5-formyl-5,6,7,8-tetrahydrofolate</name>
        <dbReference type="ChEBI" id="CHEBI:57457"/>
    </ligand>
</feature>
<evidence type="ECO:0000256" key="3">
    <source>
        <dbReference type="ARBA" id="ARBA00022741"/>
    </source>
</evidence>
<dbReference type="Pfam" id="PF12631">
    <property type="entry name" value="MnmE_helical"/>
    <property type="match status" value="1"/>
</dbReference>
<dbReference type="InterPro" id="IPR005225">
    <property type="entry name" value="Small_GTP-bd"/>
</dbReference>
<dbReference type="HAMAP" id="MF_00379">
    <property type="entry name" value="GTPase_MnmE"/>
    <property type="match status" value="1"/>
</dbReference>
<dbReference type="Gene3D" id="3.30.1360.120">
    <property type="entry name" value="Probable tRNA modification gtpase trme, domain 1"/>
    <property type="match status" value="1"/>
</dbReference>
<dbReference type="GO" id="GO:0030488">
    <property type="term" value="P:tRNA methylation"/>
    <property type="evidence" value="ECO:0007669"/>
    <property type="project" value="TreeGrafter"/>
</dbReference>
<evidence type="ECO:0000256" key="2">
    <source>
        <dbReference type="ARBA" id="ARBA00022694"/>
    </source>
</evidence>
<dbReference type="Gene3D" id="1.20.120.430">
    <property type="entry name" value="tRNA modification GTPase MnmE domain 2"/>
    <property type="match status" value="1"/>
</dbReference>